<feature type="domain" description="F-box associated beta-propeller type 1" evidence="2">
    <location>
        <begin position="96"/>
        <end position="328"/>
    </location>
</feature>
<dbReference type="PANTHER" id="PTHR31672">
    <property type="entry name" value="BNACNNG10540D PROTEIN"/>
    <property type="match status" value="1"/>
</dbReference>
<gene>
    <name evidence="3" type="ORF">LITE_LOCUS25479</name>
</gene>
<dbReference type="CDD" id="cd22157">
    <property type="entry name" value="F-box_AtFBW1-like"/>
    <property type="match status" value="1"/>
</dbReference>
<evidence type="ECO:0008006" key="5">
    <source>
        <dbReference type="Google" id="ProtNLM"/>
    </source>
</evidence>
<sequence>MPKNGSLPADLIAATLCRLPAKSLLRFRCLSKSWCSEIDSPAFAQLHLHHSAKTPSNLSLILRDGSLRSLDFKSLDGLVKLNHPLDTPFFGTEILGCCNGLLALYNSEEEIVIWNPITREHRRLPETELEYPPENMFFDFIVYGFGYDSVHDDYKLVRLVQFPGFRNRPCFSVAKVDSLKENSWRRIRDFPYELVFKRCHGVHVNNALHWVVYRGSGSEGEKSIVALDLCSEEYRVIEQPNYGGRKFHLNVGELGGCLAVTANYYLKRIDLWVMKEYGVKESWGKLLTVSQPAKKPTFEFMLPVAYVGDGSKVLLVQDSNKFVCYDLISKKVDEVGVSGLSDYFEVVVLAGSLVKLNNGNEGVVYEANLIANAVNLVDIGADEVDLVDFGDDEILL</sequence>
<proteinExistence type="predicted"/>
<dbReference type="InterPro" id="IPR006527">
    <property type="entry name" value="F-box-assoc_dom_typ1"/>
</dbReference>
<organism evidence="3 4">
    <name type="scientific">Linum tenue</name>
    <dbReference type="NCBI Taxonomy" id="586396"/>
    <lineage>
        <taxon>Eukaryota</taxon>
        <taxon>Viridiplantae</taxon>
        <taxon>Streptophyta</taxon>
        <taxon>Embryophyta</taxon>
        <taxon>Tracheophyta</taxon>
        <taxon>Spermatophyta</taxon>
        <taxon>Magnoliopsida</taxon>
        <taxon>eudicotyledons</taxon>
        <taxon>Gunneridae</taxon>
        <taxon>Pentapetalae</taxon>
        <taxon>rosids</taxon>
        <taxon>fabids</taxon>
        <taxon>Malpighiales</taxon>
        <taxon>Linaceae</taxon>
        <taxon>Linum</taxon>
    </lineage>
</organism>
<evidence type="ECO:0000313" key="3">
    <source>
        <dbReference type="EMBL" id="CAI0437485.1"/>
    </source>
</evidence>
<dbReference type="Pfam" id="PF00646">
    <property type="entry name" value="F-box"/>
    <property type="match status" value="1"/>
</dbReference>
<dbReference type="Proteomes" id="UP001154282">
    <property type="component" value="Unassembled WGS sequence"/>
</dbReference>
<comment type="caution">
    <text evidence="3">The sequence shown here is derived from an EMBL/GenBank/DDBJ whole genome shotgun (WGS) entry which is preliminary data.</text>
</comment>
<dbReference type="PANTHER" id="PTHR31672:SF13">
    <property type="entry name" value="F-BOX PROTEIN CPR30-LIKE"/>
    <property type="match status" value="1"/>
</dbReference>
<dbReference type="SUPFAM" id="SSF81383">
    <property type="entry name" value="F-box domain"/>
    <property type="match status" value="1"/>
</dbReference>
<dbReference type="InterPro" id="IPR001810">
    <property type="entry name" value="F-box_dom"/>
</dbReference>
<dbReference type="InterPro" id="IPR050796">
    <property type="entry name" value="SCF_F-box_component"/>
</dbReference>
<dbReference type="InterPro" id="IPR017451">
    <property type="entry name" value="F-box-assoc_interact_dom"/>
</dbReference>
<evidence type="ECO:0000313" key="4">
    <source>
        <dbReference type="Proteomes" id="UP001154282"/>
    </source>
</evidence>
<dbReference type="NCBIfam" id="TIGR01640">
    <property type="entry name" value="F_box_assoc_1"/>
    <property type="match status" value="1"/>
</dbReference>
<keyword evidence="4" id="KW-1185">Reference proteome</keyword>
<dbReference type="AlphaFoldDB" id="A0AAV0LTQ4"/>
<evidence type="ECO:0000259" key="2">
    <source>
        <dbReference type="Pfam" id="PF07734"/>
    </source>
</evidence>
<evidence type="ECO:0000259" key="1">
    <source>
        <dbReference type="Pfam" id="PF00646"/>
    </source>
</evidence>
<name>A0AAV0LTQ4_9ROSI</name>
<dbReference type="Pfam" id="PF07734">
    <property type="entry name" value="FBA_1"/>
    <property type="match status" value="1"/>
</dbReference>
<feature type="domain" description="F-box" evidence="1">
    <location>
        <begin position="6"/>
        <end position="43"/>
    </location>
</feature>
<dbReference type="InterPro" id="IPR036047">
    <property type="entry name" value="F-box-like_dom_sf"/>
</dbReference>
<protein>
    <recommendedName>
        <fullName evidence="5">F-box domain-containing protein</fullName>
    </recommendedName>
</protein>
<dbReference type="EMBL" id="CAMGYJ010000006">
    <property type="protein sequence ID" value="CAI0437485.1"/>
    <property type="molecule type" value="Genomic_DNA"/>
</dbReference>
<reference evidence="3" key="1">
    <citation type="submission" date="2022-08" db="EMBL/GenBank/DDBJ databases">
        <authorList>
            <person name="Gutierrez-Valencia J."/>
        </authorList>
    </citation>
    <scope>NUCLEOTIDE SEQUENCE</scope>
</reference>
<accession>A0AAV0LTQ4</accession>